<dbReference type="InterPro" id="IPR000891">
    <property type="entry name" value="PYR_CT"/>
</dbReference>
<comment type="similarity">
    <text evidence="2 9">Belongs to the alpha-IPM synthase/homocitrate synthase family.</text>
</comment>
<gene>
    <name evidence="11" type="ordered locus">Hore_10900</name>
</gene>
<name>B8CX25_HALOH</name>
<evidence type="ECO:0000256" key="9">
    <source>
        <dbReference type="RuleBase" id="RU003523"/>
    </source>
</evidence>
<feature type="domain" description="Pyruvate carboxyltransferase" evidence="10">
    <location>
        <begin position="4"/>
        <end position="266"/>
    </location>
</feature>
<dbReference type="AlphaFoldDB" id="B8CX25"/>
<sequence length="524" mass="58223">MGLVSLYDTTLRDGAQGEGISFSLDDKLKIVYRLDELGIDYIEGGWPGSNPKDEEFFKKVRNLKLNNARIVAFSSTRRPGIKVENDSNILKLLEAGVDTVTIFAKSWDFHVTHALEITLDDNLDLIFDTVSFLKDKGLKVFFDAEHFFDGFEANPDYTLKTILTAQDAGADLIVLCDTNGGQLTSQIENTIKKVKEKVSVPLGIHLHNDGGLGVANSLAAYENGISQIQGTIGGIGERCGNADLCSIIPALKVKYNEDVITEEQLSKLKSVYHYVMEIANLIPQNQTPYVGRSAFTHKGGIHVSALQKNPATYEHIEPEKVGNRRRVLVSELSGKSNLKYKLKELGFNIDNFTKAELSRLTKKIKFLEHKGYQFEGADASFNLLVNREYGNHKPFFTVNDFKIISHNSGEMTNSEAVIKLVVNNEKVHVAAEGDGPVNALDNALRKGLRTFFPEIKNMKLIDYKVRVLNGDRGTAAKVRVLIETSNGEDTWTTVGVSTNIIQASWQALIDSIEYGLLIHEKKLE</sequence>
<evidence type="ECO:0000256" key="4">
    <source>
        <dbReference type="ARBA" id="ARBA00022624"/>
    </source>
</evidence>
<dbReference type="KEGG" id="hor:Hore_10900"/>
<dbReference type="UniPathway" id="UPA00047">
    <property type="reaction ID" value="UER00066"/>
</dbReference>
<keyword evidence="3" id="KW-0028">Amino-acid biosynthesis</keyword>
<protein>
    <recommendedName>
        <fullName evidence="8">Citramalate synthase</fullName>
        <ecNumber evidence="8">2.3.3.21</ecNumber>
    </recommendedName>
</protein>
<comment type="catalytic activity">
    <reaction evidence="7">
        <text>pyruvate + acetyl-CoA + H2O = (3R)-citramalate + CoA + H(+)</text>
        <dbReference type="Rhea" id="RHEA:19045"/>
        <dbReference type="ChEBI" id="CHEBI:15361"/>
        <dbReference type="ChEBI" id="CHEBI:15377"/>
        <dbReference type="ChEBI" id="CHEBI:15378"/>
        <dbReference type="ChEBI" id="CHEBI:30934"/>
        <dbReference type="ChEBI" id="CHEBI:57287"/>
        <dbReference type="ChEBI" id="CHEBI:57288"/>
        <dbReference type="EC" id="2.3.3.21"/>
    </reaction>
</comment>
<keyword evidence="5 9" id="KW-0808">Transferase</keyword>
<dbReference type="PROSITE" id="PS00815">
    <property type="entry name" value="AIPM_HOMOCIT_SYNTH_1"/>
    <property type="match status" value="1"/>
</dbReference>
<dbReference type="Proteomes" id="UP000000719">
    <property type="component" value="Chromosome"/>
</dbReference>
<organism evidence="11 12">
    <name type="scientific">Halothermothrix orenii (strain H 168 / OCM 544 / DSM 9562)</name>
    <dbReference type="NCBI Taxonomy" id="373903"/>
    <lineage>
        <taxon>Bacteria</taxon>
        <taxon>Bacillati</taxon>
        <taxon>Bacillota</taxon>
        <taxon>Clostridia</taxon>
        <taxon>Halanaerobiales</taxon>
        <taxon>Halothermotrichaceae</taxon>
        <taxon>Halothermothrix</taxon>
    </lineage>
</organism>
<dbReference type="OrthoDB" id="9804858at2"/>
<evidence type="ECO:0000256" key="3">
    <source>
        <dbReference type="ARBA" id="ARBA00022605"/>
    </source>
</evidence>
<keyword evidence="12" id="KW-1185">Reference proteome</keyword>
<keyword evidence="4" id="KW-0412">Isoleucine biosynthesis</keyword>
<dbReference type="InterPro" id="IPR013785">
    <property type="entry name" value="Aldolase_TIM"/>
</dbReference>
<dbReference type="Gene3D" id="3.20.20.70">
    <property type="entry name" value="Aldolase class I"/>
    <property type="match status" value="1"/>
</dbReference>
<dbReference type="GO" id="GO:0003852">
    <property type="term" value="F:2-isopropylmalate synthase activity"/>
    <property type="evidence" value="ECO:0007669"/>
    <property type="project" value="InterPro"/>
</dbReference>
<dbReference type="Pfam" id="PF22617">
    <property type="entry name" value="HCS_D2"/>
    <property type="match status" value="1"/>
</dbReference>
<dbReference type="Gene3D" id="3.30.160.270">
    <property type="match status" value="1"/>
</dbReference>
<dbReference type="EC" id="2.3.3.21" evidence="8"/>
<dbReference type="PROSITE" id="PS50991">
    <property type="entry name" value="PYR_CT"/>
    <property type="match status" value="1"/>
</dbReference>
<evidence type="ECO:0000256" key="2">
    <source>
        <dbReference type="ARBA" id="ARBA00006154"/>
    </source>
</evidence>
<dbReference type="STRING" id="373903.Hore_10900"/>
<dbReference type="PROSITE" id="PS00816">
    <property type="entry name" value="AIPM_HOMOCIT_SYNTH_2"/>
    <property type="match status" value="1"/>
</dbReference>
<evidence type="ECO:0000256" key="6">
    <source>
        <dbReference type="ARBA" id="ARBA00023304"/>
    </source>
</evidence>
<dbReference type="PANTHER" id="PTHR43538:SF1">
    <property type="entry name" value="(R)-CITRAMALATE SYNTHASE"/>
    <property type="match status" value="1"/>
</dbReference>
<evidence type="ECO:0000259" key="10">
    <source>
        <dbReference type="PROSITE" id="PS50991"/>
    </source>
</evidence>
<evidence type="ECO:0000313" key="12">
    <source>
        <dbReference type="Proteomes" id="UP000000719"/>
    </source>
</evidence>
<dbReference type="Gene3D" id="1.10.238.260">
    <property type="match status" value="1"/>
</dbReference>
<dbReference type="GO" id="GO:0009098">
    <property type="term" value="P:L-leucine biosynthetic process"/>
    <property type="evidence" value="ECO:0007669"/>
    <property type="project" value="InterPro"/>
</dbReference>
<dbReference type="eggNOG" id="COG0119">
    <property type="taxonomic scope" value="Bacteria"/>
</dbReference>
<dbReference type="GO" id="GO:0043714">
    <property type="term" value="F:(R)-citramalate synthase activity"/>
    <property type="evidence" value="ECO:0007669"/>
    <property type="project" value="UniProtKB-UniRule"/>
</dbReference>
<dbReference type="InterPro" id="IPR013709">
    <property type="entry name" value="2-isopropylmalate_synth_dimer"/>
</dbReference>
<dbReference type="HOGENOM" id="CLU_022158_7_0_9"/>
<dbReference type="SUPFAM" id="SSF51569">
    <property type="entry name" value="Aldolase"/>
    <property type="match status" value="1"/>
</dbReference>
<proteinExistence type="inferred from homology"/>
<dbReference type="InterPro" id="IPR005675">
    <property type="entry name" value="Citramal_synthase"/>
</dbReference>
<dbReference type="Pfam" id="PF08502">
    <property type="entry name" value="LeuA_dimer"/>
    <property type="match status" value="1"/>
</dbReference>
<evidence type="ECO:0000256" key="7">
    <source>
        <dbReference type="ARBA" id="ARBA00048263"/>
    </source>
</evidence>
<dbReference type="InterPro" id="IPR036230">
    <property type="entry name" value="LeuA_allosteric_dom_sf"/>
</dbReference>
<evidence type="ECO:0000313" key="11">
    <source>
        <dbReference type="EMBL" id="ACL69844.1"/>
    </source>
</evidence>
<evidence type="ECO:0000256" key="8">
    <source>
        <dbReference type="NCBIfam" id="TIGR00977"/>
    </source>
</evidence>
<dbReference type="NCBIfam" id="TIGR00977">
    <property type="entry name" value="citramal_synth"/>
    <property type="match status" value="1"/>
</dbReference>
<dbReference type="InterPro" id="IPR054691">
    <property type="entry name" value="LeuA/HCS_post-cat"/>
</dbReference>
<dbReference type="EMBL" id="CP001098">
    <property type="protein sequence ID" value="ACL69844.1"/>
    <property type="molecule type" value="Genomic_DNA"/>
</dbReference>
<evidence type="ECO:0000256" key="5">
    <source>
        <dbReference type="ARBA" id="ARBA00022679"/>
    </source>
</evidence>
<dbReference type="Pfam" id="PF00682">
    <property type="entry name" value="HMGL-like"/>
    <property type="match status" value="1"/>
</dbReference>
<dbReference type="PANTHER" id="PTHR43538">
    <property type="entry name" value="ALPHA-IPM SYNTHASE/HOMOCITRATE SYNTHASE"/>
    <property type="match status" value="1"/>
</dbReference>
<dbReference type="CDD" id="cd07941">
    <property type="entry name" value="DRE_TIM_LeuA3"/>
    <property type="match status" value="1"/>
</dbReference>
<dbReference type="SMART" id="SM00917">
    <property type="entry name" value="LeuA_dimer"/>
    <property type="match status" value="1"/>
</dbReference>
<keyword evidence="6" id="KW-0100">Branched-chain amino acid biosynthesis</keyword>
<keyword evidence="11" id="KW-0012">Acyltransferase</keyword>
<evidence type="ECO:0000256" key="1">
    <source>
        <dbReference type="ARBA" id="ARBA00004743"/>
    </source>
</evidence>
<dbReference type="RefSeq" id="WP_012636029.1">
    <property type="nucleotide sequence ID" value="NC_011899.1"/>
</dbReference>
<dbReference type="SUPFAM" id="SSF110921">
    <property type="entry name" value="2-isopropylmalate synthase LeuA, allosteric (dimerisation) domain"/>
    <property type="match status" value="1"/>
</dbReference>
<reference evidence="11 12" key="1">
    <citation type="journal article" date="2009" name="PLoS ONE">
        <title>Genome analysis of the anaerobic thermohalophilic bacterium Halothermothrix orenii.</title>
        <authorList>
            <person name="Mavromatis K."/>
            <person name="Ivanova N."/>
            <person name="Anderson I."/>
            <person name="Lykidis A."/>
            <person name="Hooper S.D."/>
            <person name="Sun H."/>
            <person name="Kunin V."/>
            <person name="Lapidus A."/>
            <person name="Hugenholtz P."/>
            <person name="Patel B."/>
            <person name="Kyrpides N.C."/>
        </authorList>
    </citation>
    <scope>NUCLEOTIDE SEQUENCE [LARGE SCALE GENOMIC DNA]</scope>
    <source>
        <strain evidence="12">H 168 / OCM 544 / DSM 9562</strain>
    </source>
</reference>
<comment type="pathway">
    <text evidence="1">Amino-acid biosynthesis; L-isoleucine biosynthesis; 2-oxobutanoate from pyruvate: step 1/3.</text>
</comment>
<accession>B8CX25</accession>
<dbReference type="InterPro" id="IPR002034">
    <property type="entry name" value="AIPM/Hcit_synth_CS"/>
</dbReference>
<dbReference type="GO" id="GO:0009097">
    <property type="term" value="P:isoleucine biosynthetic process"/>
    <property type="evidence" value="ECO:0007669"/>
    <property type="project" value="UniProtKB-UniRule"/>
</dbReference>